<gene>
    <name evidence="8 10" type="primary">proB</name>
    <name evidence="10" type="ORF">HLVA_08230</name>
</gene>
<dbReference type="InterPro" id="IPR002478">
    <property type="entry name" value="PUA"/>
</dbReference>
<dbReference type="PIRSF" id="PIRSF000729">
    <property type="entry name" value="GK"/>
    <property type="match status" value="1"/>
</dbReference>
<dbReference type="RefSeq" id="WP_307905186.1">
    <property type="nucleotide sequence ID" value="NZ_AP027059.1"/>
</dbReference>
<evidence type="ECO:0000313" key="10">
    <source>
        <dbReference type="EMBL" id="BDU50254.1"/>
    </source>
</evidence>
<dbReference type="GO" id="GO:0004349">
    <property type="term" value="F:glutamate 5-kinase activity"/>
    <property type="evidence" value="ECO:0007669"/>
    <property type="project" value="UniProtKB-UniRule"/>
</dbReference>
<dbReference type="PRINTS" id="PR00474">
    <property type="entry name" value="GLU5KINASE"/>
</dbReference>
<name>A0AAU9D2M7_9FUSO</name>
<dbReference type="SUPFAM" id="SSF53633">
    <property type="entry name" value="Carbamate kinase-like"/>
    <property type="match status" value="1"/>
</dbReference>
<evidence type="ECO:0000256" key="1">
    <source>
        <dbReference type="ARBA" id="ARBA00022490"/>
    </source>
</evidence>
<comment type="catalytic activity">
    <reaction evidence="8">
        <text>L-glutamate + ATP = L-glutamyl 5-phosphate + ADP</text>
        <dbReference type="Rhea" id="RHEA:14877"/>
        <dbReference type="ChEBI" id="CHEBI:29985"/>
        <dbReference type="ChEBI" id="CHEBI:30616"/>
        <dbReference type="ChEBI" id="CHEBI:58274"/>
        <dbReference type="ChEBI" id="CHEBI:456216"/>
        <dbReference type="EC" id="2.7.2.11"/>
    </reaction>
</comment>
<feature type="binding site" evidence="8">
    <location>
        <begin position="168"/>
        <end position="169"/>
    </location>
    <ligand>
        <name>ATP</name>
        <dbReference type="ChEBI" id="CHEBI:30616"/>
    </ligand>
</feature>
<keyword evidence="4 8" id="KW-0808">Transferase</keyword>
<protein>
    <recommendedName>
        <fullName evidence="8">Glutamate 5-kinase</fullName>
        <ecNumber evidence="8">2.7.2.11</ecNumber>
    </recommendedName>
    <alternativeName>
        <fullName evidence="8">Gamma-glutamyl kinase</fullName>
        <shortName evidence="8">GK</shortName>
    </alternativeName>
</protein>
<accession>A0AAU9D2M7</accession>
<dbReference type="InterPro" id="IPR041739">
    <property type="entry name" value="G5K_ProB"/>
</dbReference>
<dbReference type="InterPro" id="IPR036393">
    <property type="entry name" value="AceGlu_kinase-like_sf"/>
</dbReference>
<dbReference type="GO" id="GO:0005829">
    <property type="term" value="C:cytosol"/>
    <property type="evidence" value="ECO:0007669"/>
    <property type="project" value="TreeGrafter"/>
</dbReference>
<comment type="function">
    <text evidence="8">Catalyzes the transfer of a phosphate group to glutamate to form L-glutamate 5-phosphate.</text>
</comment>
<evidence type="ECO:0000256" key="5">
    <source>
        <dbReference type="ARBA" id="ARBA00022741"/>
    </source>
</evidence>
<dbReference type="Gene3D" id="3.40.1160.10">
    <property type="entry name" value="Acetylglutamate kinase-like"/>
    <property type="match status" value="1"/>
</dbReference>
<dbReference type="CDD" id="cd21157">
    <property type="entry name" value="PUA_G5K"/>
    <property type="match status" value="1"/>
</dbReference>
<evidence type="ECO:0000256" key="8">
    <source>
        <dbReference type="HAMAP-Rule" id="MF_00456"/>
    </source>
</evidence>
<keyword evidence="6 8" id="KW-0418">Kinase</keyword>
<keyword evidence="2 8" id="KW-0028">Amino-acid biosynthesis</keyword>
<dbReference type="InterPro" id="IPR011529">
    <property type="entry name" value="Glu_5kinase"/>
</dbReference>
<reference evidence="10 11" key="1">
    <citation type="submission" date="2022-11" db="EMBL/GenBank/DDBJ databases">
        <title>Haliovirga abyssi gen. nov., sp. nov., a mesophilic fermentative bacterium isolated from the Iheya North hydrothermal field and the proposal of Haliovirgaceae fam. nov.</title>
        <authorList>
            <person name="Miyazaki U."/>
            <person name="Tame A."/>
            <person name="Miyazaki J."/>
            <person name="Takai K."/>
            <person name="Sawayama S."/>
            <person name="Kitajima M."/>
            <person name="Okamoto A."/>
            <person name="Nakagawa S."/>
        </authorList>
    </citation>
    <scope>NUCLEOTIDE SEQUENCE [LARGE SCALE GENOMIC DNA]</scope>
    <source>
        <strain evidence="10 11">IC12</strain>
    </source>
</reference>
<dbReference type="FunFam" id="3.40.1160.10:FF:000018">
    <property type="entry name" value="Glutamate 5-kinase"/>
    <property type="match status" value="1"/>
</dbReference>
<comment type="pathway">
    <text evidence="8">Amino-acid biosynthesis; L-proline biosynthesis; L-glutamate 5-semialdehyde from L-glutamate: step 1/2.</text>
</comment>
<dbReference type="GO" id="GO:0005524">
    <property type="term" value="F:ATP binding"/>
    <property type="evidence" value="ECO:0007669"/>
    <property type="project" value="UniProtKB-KW"/>
</dbReference>
<dbReference type="Pfam" id="PF01472">
    <property type="entry name" value="PUA"/>
    <property type="match status" value="1"/>
</dbReference>
<dbReference type="NCBIfam" id="TIGR01027">
    <property type="entry name" value="proB"/>
    <property type="match status" value="1"/>
</dbReference>
<dbReference type="InterPro" id="IPR005715">
    <property type="entry name" value="Glu_5kinase/COase_Synthase"/>
</dbReference>
<dbReference type="InterPro" id="IPR019797">
    <property type="entry name" value="Glutamate_5-kinase_CS"/>
</dbReference>
<dbReference type="FunFam" id="2.30.130.10:FF:000007">
    <property type="entry name" value="Glutamate 5-kinase"/>
    <property type="match status" value="1"/>
</dbReference>
<dbReference type="SUPFAM" id="SSF88697">
    <property type="entry name" value="PUA domain-like"/>
    <property type="match status" value="1"/>
</dbReference>
<organism evidence="10 11">
    <name type="scientific">Haliovirga abyssi</name>
    <dbReference type="NCBI Taxonomy" id="2996794"/>
    <lineage>
        <taxon>Bacteria</taxon>
        <taxon>Fusobacteriati</taxon>
        <taxon>Fusobacteriota</taxon>
        <taxon>Fusobacteriia</taxon>
        <taxon>Fusobacteriales</taxon>
        <taxon>Haliovirgaceae</taxon>
        <taxon>Haliovirga</taxon>
    </lineage>
</organism>
<feature type="domain" description="PUA" evidence="9">
    <location>
        <begin position="276"/>
        <end position="357"/>
    </location>
</feature>
<dbReference type="PROSITE" id="PS00902">
    <property type="entry name" value="GLUTAMATE_5_KINASE"/>
    <property type="match status" value="1"/>
</dbReference>
<dbReference type="PROSITE" id="PS50890">
    <property type="entry name" value="PUA"/>
    <property type="match status" value="1"/>
</dbReference>
<dbReference type="AlphaFoldDB" id="A0AAU9D2M7"/>
<keyword evidence="11" id="KW-1185">Reference proteome</keyword>
<dbReference type="EMBL" id="AP027059">
    <property type="protein sequence ID" value="BDU50254.1"/>
    <property type="molecule type" value="Genomic_DNA"/>
</dbReference>
<keyword evidence="3 8" id="KW-0641">Proline biosynthesis</keyword>
<evidence type="ECO:0000256" key="4">
    <source>
        <dbReference type="ARBA" id="ARBA00022679"/>
    </source>
</evidence>
<dbReference type="PANTHER" id="PTHR43654">
    <property type="entry name" value="GLUTAMATE 5-KINASE"/>
    <property type="match status" value="1"/>
</dbReference>
<feature type="binding site" evidence="8">
    <location>
        <position position="9"/>
    </location>
    <ligand>
        <name>ATP</name>
        <dbReference type="ChEBI" id="CHEBI:30616"/>
    </ligand>
</feature>
<evidence type="ECO:0000313" key="11">
    <source>
        <dbReference type="Proteomes" id="UP001321582"/>
    </source>
</evidence>
<dbReference type="Proteomes" id="UP001321582">
    <property type="component" value="Chromosome"/>
</dbReference>
<evidence type="ECO:0000259" key="9">
    <source>
        <dbReference type="SMART" id="SM00359"/>
    </source>
</evidence>
<dbReference type="InterPro" id="IPR001048">
    <property type="entry name" value="Asp/Glu/Uridylate_kinase"/>
</dbReference>
<dbReference type="Pfam" id="PF00696">
    <property type="entry name" value="AA_kinase"/>
    <property type="match status" value="1"/>
</dbReference>
<keyword evidence="7 8" id="KW-0067">ATP-binding</keyword>
<dbReference type="PANTHER" id="PTHR43654:SF1">
    <property type="entry name" value="ISOPENTENYL PHOSPHATE KINASE"/>
    <property type="match status" value="1"/>
</dbReference>
<dbReference type="KEGG" id="haby:HLVA_08230"/>
<proteinExistence type="inferred from homology"/>
<dbReference type="Gene3D" id="2.30.130.10">
    <property type="entry name" value="PUA domain"/>
    <property type="match status" value="1"/>
</dbReference>
<dbReference type="HAMAP" id="MF_00456">
    <property type="entry name" value="ProB"/>
    <property type="match status" value="1"/>
</dbReference>
<evidence type="ECO:0000256" key="3">
    <source>
        <dbReference type="ARBA" id="ARBA00022650"/>
    </source>
</evidence>
<keyword evidence="5 8" id="KW-0547">Nucleotide-binding</keyword>
<feature type="binding site" evidence="8">
    <location>
        <position position="148"/>
    </location>
    <ligand>
        <name>substrate</name>
    </ligand>
</feature>
<evidence type="ECO:0000256" key="7">
    <source>
        <dbReference type="ARBA" id="ARBA00022840"/>
    </source>
</evidence>
<comment type="similarity">
    <text evidence="8">Belongs to the glutamate 5-kinase family.</text>
</comment>
<evidence type="ECO:0000256" key="2">
    <source>
        <dbReference type="ARBA" id="ARBA00022605"/>
    </source>
</evidence>
<feature type="binding site" evidence="8">
    <location>
        <position position="136"/>
    </location>
    <ligand>
        <name>substrate</name>
    </ligand>
</feature>
<dbReference type="CDD" id="cd04242">
    <property type="entry name" value="AAK_G5K_ProB"/>
    <property type="match status" value="1"/>
</dbReference>
<evidence type="ECO:0000256" key="6">
    <source>
        <dbReference type="ARBA" id="ARBA00022777"/>
    </source>
</evidence>
<keyword evidence="1 8" id="KW-0963">Cytoplasm</keyword>
<dbReference type="InterPro" id="IPR001057">
    <property type="entry name" value="Glu/AcGlu_kinase"/>
</dbReference>
<dbReference type="GO" id="GO:0055129">
    <property type="term" value="P:L-proline biosynthetic process"/>
    <property type="evidence" value="ECO:0007669"/>
    <property type="project" value="UniProtKB-UniRule"/>
</dbReference>
<dbReference type="SMART" id="SM00359">
    <property type="entry name" value="PUA"/>
    <property type="match status" value="1"/>
</dbReference>
<dbReference type="GO" id="GO:0003723">
    <property type="term" value="F:RNA binding"/>
    <property type="evidence" value="ECO:0007669"/>
    <property type="project" value="InterPro"/>
</dbReference>
<sequence length="365" mass="40505">MNYKRVVIKIGSSNLVRDGKVDDEKIKNLIKIISKFKKKDNIEFIIVSSGAVAVGKEKVGISSLKLNIRQKQAMAAIGQPYLMRKYKENLENNNILGAQVLLTSDDLHNRTRLINARDTLLEILHYNAVPIINENDTVSTEEIKIGDNDNLSARVAAIVDAELLIILSDIDGLYNKNPKNHNDAVLIKEVFDITKDMKKNAGGAGSKVGTGGMITKLEAAEVCMKFNVEMVIINGNSLDNIVDILNGKQIGTKFSPNKKKISKKKLWIGYGARKKGEIYIDKGAYEALNKGKSLLSGGIVGLSGKFKIGDSIKIFHNKEEIARGLTNYSSDELLKIKGKKSYEIDKILGYKYQDEIVHRNNMILI</sequence>
<comment type="subcellular location">
    <subcellularLocation>
        <location evidence="8">Cytoplasm</location>
    </subcellularLocation>
</comment>
<dbReference type="InterPro" id="IPR036974">
    <property type="entry name" value="PUA_sf"/>
</dbReference>
<feature type="binding site" evidence="8">
    <location>
        <position position="49"/>
    </location>
    <ligand>
        <name>substrate</name>
    </ligand>
</feature>
<dbReference type="InterPro" id="IPR015947">
    <property type="entry name" value="PUA-like_sf"/>
</dbReference>
<feature type="binding site" evidence="8">
    <location>
        <begin position="210"/>
        <end position="216"/>
    </location>
    <ligand>
        <name>ATP</name>
        <dbReference type="ChEBI" id="CHEBI:30616"/>
    </ligand>
</feature>
<dbReference type="EC" id="2.7.2.11" evidence="8"/>